<dbReference type="InterPro" id="IPR029119">
    <property type="entry name" value="MutY_C"/>
</dbReference>
<dbReference type="PANTHER" id="PTHR42944">
    <property type="entry name" value="ADENINE DNA GLYCOSYLASE"/>
    <property type="match status" value="1"/>
</dbReference>
<proteinExistence type="inferred from homology"/>
<evidence type="ECO:0000256" key="4">
    <source>
        <dbReference type="ARBA" id="ARBA00022023"/>
    </source>
</evidence>
<evidence type="ECO:0000259" key="14">
    <source>
        <dbReference type="SMART" id="SM00478"/>
    </source>
</evidence>
<evidence type="ECO:0000313" key="15">
    <source>
        <dbReference type="EMBL" id="HIZ41983.1"/>
    </source>
</evidence>
<feature type="domain" description="HhH-GPD" evidence="14">
    <location>
        <begin position="37"/>
        <end position="188"/>
    </location>
</feature>
<dbReference type="GO" id="GO:0051539">
    <property type="term" value="F:4 iron, 4 sulfur cluster binding"/>
    <property type="evidence" value="ECO:0007669"/>
    <property type="project" value="UniProtKB-UniRule"/>
</dbReference>
<dbReference type="InterPro" id="IPR015797">
    <property type="entry name" value="NUDIX_hydrolase-like_dom_sf"/>
</dbReference>
<dbReference type="InterPro" id="IPR000445">
    <property type="entry name" value="HhH_motif"/>
</dbReference>
<keyword evidence="5" id="KW-0004">4Fe-4S</keyword>
<dbReference type="GO" id="GO:0006298">
    <property type="term" value="P:mismatch repair"/>
    <property type="evidence" value="ECO:0007669"/>
    <property type="project" value="TreeGrafter"/>
</dbReference>
<dbReference type="SMART" id="SM00525">
    <property type="entry name" value="FES"/>
    <property type="match status" value="1"/>
</dbReference>
<keyword evidence="7 13" id="KW-0227">DNA damage</keyword>
<sequence length="342" mass="37379">MLRPIAPPLLQWFQANKRLLPFRQEPSAYHIWVSEIMLQQTRVAAAIPYYNRFIAALPDPAALAACEPDALRKLWQGLGYYNRVNNMQKAARIVCEQYGGDLPADYDALRSLPGIGDYTAGAIASIAFGIPAPAVDGNVLRVFARIYNDDADVMQPATKRLFTERVLDQMPKETPGPYNEALMELGALICVPGTPHCEACPLADRCQGYAAGRQGELPVKPAPKAKTPVAVTVALVESPAGLLLQRRPSKGLLAGLWQPAAWEGSLTQPELAEKLAKIGVQVAWGEALPAARHVFTHKIWNLGGWHATAPVCDLPEGWVWAAPEELKQVYAVPNAYATYLKK</sequence>
<dbReference type="GO" id="GO:0035485">
    <property type="term" value="F:adenine/guanine mispair binding"/>
    <property type="evidence" value="ECO:0007669"/>
    <property type="project" value="TreeGrafter"/>
</dbReference>
<dbReference type="Gene3D" id="3.90.79.10">
    <property type="entry name" value="Nucleoside Triphosphate Pyrophosphohydrolase"/>
    <property type="match status" value="1"/>
</dbReference>
<dbReference type="Gene3D" id="1.10.1670.10">
    <property type="entry name" value="Helix-hairpin-Helix base-excision DNA repair enzymes (C-terminal)"/>
    <property type="match status" value="1"/>
</dbReference>
<comment type="similarity">
    <text evidence="2 13">Belongs to the Nth/MutY family.</text>
</comment>
<keyword evidence="8" id="KW-0378">Hydrolase</keyword>
<dbReference type="GO" id="GO:0000701">
    <property type="term" value="F:purine-specific mismatch base pair DNA N-glycosylase activity"/>
    <property type="evidence" value="ECO:0007669"/>
    <property type="project" value="UniProtKB-EC"/>
</dbReference>
<evidence type="ECO:0000256" key="7">
    <source>
        <dbReference type="ARBA" id="ARBA00022763"/>
    </source>
</evidence>
<dbReference type="InterPro" id="IPR003651">
    <property type="entry name" value="Endonuclease3_FeS-loop_motif"/>
</dbReference>
<dbReference type="Pfam" id="PF14815">
    <property type="entry name" value="NUDIX_4"/>
    <property type="match status" value="1"/>
</dbReference>
<dbReference type="PROSITE" id="PS01155">
    <property type="entry name" value="ENDONUCLEASE_III_2"/>
    <property type="match status" value="1"/>
</dbReference>
<dbReference type="InterPro" id="IPR011257">
    <property type="entry name" value="DNA_glycosylase"/>
</dbReference>
<dbReference type="InterPro" id="IPR044298">
    <property type="entry name" value="MIG/MutY"/>
</dbReference>
<evidence type="ECO:0000256" key="8">
    <source>
        <dbReference type="ARBA" id="ARBA00022801"/>
    </source>
</evidence>
<protein>
    <recommendedName>
        <fullName evidence="4 13">Adenine DNA glycosylase</fullName>
        <ecNumber evidence="3 13">3.2.2.31</ecNumber>
    </recommendedName>
</protein>
<dbReference type="CDD" id="cd00056">
    <property type="entry name" value="ENDO3c"/>
    <property type="match status" value="1"/>
</dbReference>
<dbReference type="GO" id="GO:0006284">
    <property type="term" value="P:base-excision repair"/>
    <property type="evidence" value="ECO:0007669"/>
    <property type="project" value="UniProtKB-UniRule"/>
</dbReference>
<name>A0A9D2EQF3_9FIRM</name>
<dbReference type="Gene3D" id="1.10.340.30">
    <property type="entry name" value="Hypothetical protein, domain 2"/>
    <property type="match status" value="1"/>
</dbReference>
<evidence type="ECO:0000256" key="9">
    <source>
        <dbReference type="ARBA" id="ARBA00023004"/>
    </source>
</evidence>
<evidence type="ECO:0000313" key="16">
    <source>
        <dbReference type="Proteomes" id="UP000824048"/>
    </source>
</evidence>
<dbReference type="InterPro" id="IPR023170">
    <property type="entry name" value="HhH_base_excis_C"/>
</dbReference>
<dbReference type="PANTHER" id="PTHR42944:SF1">
    <property type="entry name" value="ADENINE DNA GLYCOSYLASE"/>
    <property type="match status" value="1"/>
</dbReference>
<evidence type="ECO:0000256" key="6">
    <source>
        <dbReference type="ARBA" id="ARBA00022723"/>
    </source>
</evidence>
<accession>A0A9D2EQF3</accession>
<dbReference type="Proteomes" id="UP000824048">
    <property type="component" value="Unassembled WGS sequence"/>
</dbReference>
<dbReference type="InterPro" id="IPR004036">
    <property type="entry name" value="Endonuclease-III-like_CS2"/>
</dbReference>
<keyword evidence="12 13" id="KW-0326">Glycosidase</keyword>
<evidence type="ECO:0000256" key="3">
    <source>
        <dbReference type="ARBA" id="ARBA00012045"/>
    </source>
</evidence>
<evidence type="ECO:0000256" key="10">
    <source>
        <dbReference type="ARBA" id="ARBA00023014"/>
    </source>
</evidence>
<evidence type="ECO:0000256" key="12">
    <source>
        <dbReference type="ARBA" id="ARBA00023295"/>
    </source>
</evidence>
<dbReference type="CDD" id="cd03431">
    <property type="entry name" value="NUDIX_DNA_Glycosylase_C-MutY"/>
    <property type="match status" value="1"/>
</dbReference>
<dbReference type="GO" id="GO:0034039">
    <property type="term" value="F:8-oxo-7,8-dihydroguanine DNA N-glycosylase activity"/>
    <property type="evidence" value="ECO:0007669"/>
    <property type="project" value="TreeGrafter"/>
</dbReference>
<keyword evidence="10" id="KW-0411">Iron-sulfur</keyword>
<keyword evidence="9 13" id="KW-0408">Iron</keyword>
<dbReference type="GO" id="GO:0046872">
    <property type="term" value="F:metal ion binding"/>
    <property type="evidence" value="ECO:0007669"/>
    <property type="project" value="UniProtKB-UniRule"/>
</dbReference>
<dbReference type="SUPFAM" id="SSF48150">
    <property type="entry name" value="DNA-glycosylase"/>
    <property type="match status" value="1"/>
</dbReference>
<comment type="caution">
    <text evidence="15">The sequence shown here is derived from an EMBL/GenBank/DDBJ whole genome shotgun (WGS) entry which is preliminary data.</text>
</comment>
<dbReference type="InterPro" id="IPR003265">
    <property type="entry name" value="HhH-GPD_domain"/>
</dbReference>
<evidence type="ECO:0000256" key="1">
    <source>
        <dbReference type="ARBA" id="ARBA00000843"/>
    </source>
</evidence>
<dbReference type="Pfam" id="PF00633">
    <property type="entry name" value="HHH"/>
    <property type="match status" value="1"/>
</dbReference>
<gene>
    <name evidence="15" type="ORF">H9811_05410</name>
</gene>
<keyword evidence="11" id="KW-0234">DNA repair</keyword>
<evidence type="ECO:0000256" key="11">
    <source>
        <dbReference type="ARBA" id="ARBA00023204"/>
    </source>
</evidence>
<reference evidence="15" key="2">
    <citation type="submission" date="2021-04" db="EMBL/GenBank/DDBJ databases">
        <authorList>
            <person name="Gilroy R."/>
        </authorList>
    </citation>
    <scope>NUCLEOTIDE SEQUENCE</scope>
    <source>
        <strain evidence="15">ChiSxjej1B13-11774</strain>
    </source>
</reference>
<comment type="cofactor">
    <cofactor evidence="13">
        <name>[4Fe-4S] cluster</name>
        <dbReference type="ChEBI" id="CHEBI:49883"/>
    </cofactor>
    <text evidence="13">Binds 1 [4Fe-4S] cluster.</text>
</comment>
<evidence type="ECO:0000256" key="2">
    <source>
        <dbReference type="ARBA" id="ARBA00008343"/>
    </source>
</evidence>
<evidence type="ECO:0000256" key="13">
    <source>
        <dbReference type="RuleBase" id="RU365096"/>
    </source>
</evidence>
<comment type="function">
    <text evidence="13">Adenine glycosylase active on G-A mispairs.</text>
</comment>
<dbReference type="SMART" id="SM00478">
    <property type="entry name" value="ENDO3c"/>
    <property type="match status" value="1"/>
</dbReference>
<comment type="catalytic activity">
    <reaction evidence="1 13">
        <text>Hydrolyzes free adenine bases from 7,8-dihydro-8-oxoguanine:adenine mismatched double-stranded DNA, leaving an apurinic site.</text>
        <dbReference type="EC" id="3.2.2.31"/>
    </reaction>
</comment>
<dbReference type="EC" id="3.2.2.31" evidence="3 13"/>
<dbReference type="Pfam" id="PF00730">
    <property type="entry name" value="HhH-GPD"/>
    <property type="match status" value="1"/>
</dbReference>
<reference evidence="15" key="1">
    <citation type="journal article" date="2021" name="PeerJ">
        <title>Extensive microbial diversity within the chicken gut microbiome revealed by metagenomics and culture.</title>
        <authorList>
            <person name="Gilroy R."/>
            <person name="Ravi A."/>
            <person name="Getino M."/>
            <person name="Pursley I."/>
            <person name="Horton D.L."/>
            <person name="Alikhan N.F."/>
            <person name="Baker D."/>
            <person name="Gharbi K."/>
            <person name="Hall N."/>
            <person name="Watson M."/>
            <person name="Adriaenssens E.M."/>
            <person name="Foster-Nyarko E."/>
            <person name="Jarju S."/>
            <person name="Secka A."/>
            <person name="Antonio M."/>
            <person name="Oren A."/>
            <person name="Chaudhuri R.R."/>
            <person name="La Ragione R."/>
            <person name="Hildebrand F."/>
            <person name="Pallen M.J."/>
        </authorList>
    </citation>
    <scope>NUCLEOTIDE SEQUENCE</scope>
    <source>
        <strain evidence="15">ChiSxjej1B13-11774</strain>
    </source>
</reference>
<dbReference type="EMBL" id="DXBP01000034">
    <property type="protein sequence ID" value="HIZ41983.1"/>
    <property type="molecule type" value="Genomic_DNA"/>
</dbReference>
<keyword evidence="6" id="KW-0479">Metal-binding</keyword>
<evidence type="ECO:0000256" key="5">
    <source>
        <dbReference type="ARBA" id="ARBA00022485"/>
    </source>
</evidence>
<dbReference type="AlphaFoldDB" id="A0A9D2EQF3"/>
<dbReference type="GO" id="GO:0032357">
    <property type="term" value="F:oxidized purine DNA binding"/>
    <property type="evidence" value="ECO:0007669"/>
    <property type="project" value="TreeGrafter"/>
</dbReference>
<organism evidence="15 16">
    <name type="scientific">Candidatus Gemmiger excrementigallinarum</name>
    <dbReference type="NCBI Taxonomy" id="2838609"/>
    <lineage>
        <taxon>Bacteria</taxon>
        <taxon>Bacillati</taxon>
        <taxon>Bacillota</taxon>
        <taxon>Clostridia</taxon>
        <taxon>Eubacteriales</taxon>
        <taxon>Gemmiger</taxon>
    </lineage>
</organism>
<dbReference type="SUPFAM" id="SSF55811">
    <property type="entry name" value="Nudix"/>
    <property type="match status" value="1"/>
</dbReference>